<dbReference type="SUPFAM" id="SSF110849">
    <property type="entry name" value="ParB/Sulfiredoxin"/>
    <property type="match status" value="1"/>
</dbReference>
<evidence type="ECO:0000313" key="3">
    <source>
        <dbReference type="Proteomes" id="UP001300871"/>
    </source>
</evidence>
<accession>A0AAW6AXW0</accession>
<protein>
    <submittedName>
        <fullName evidence="2">Uncharacterized protein</fullName>
    </submittedName>
</protein>
<organism evidence="2 3">
    <name type="scientific">Clostridium symbiosum</name>
    <name type="common">Bacteroides symbiosus</name>
    <dbReference type="NCBI Taxonomy" id="1512"/>
    <lineage>
        <taxon>Bacteria</taxon>
        <taxon>Bacillati</taxon>
        <taxon>Bacillota</taxon>
        <taxon>Clostridia</taxon>
        <taxon>Lachnospirales</taxon>
        <taxon>Lachnospiraceae</taxon>
        <taxon>Otoolea</taxon>
    </lineage>
</organism>
<dbReference type="RefSeq" id="WP_003497130.1">
    <property type="nucleotide sequence ID" value="NZ_JADNHH010000018.1"/>
</dbReference>
<proteinExistence type="predicted"/>
<dbReference type="AlphaFoldDB" id="A0AAW6AXW0"/>
<evidence type="ECO:0000256" key="1">
    <source>
        <dbReference type="SAM" id="Coils"/>
    </source>
</evidence>
<gene>
    <name evidence="2" type="ORF">PM006_15835</name>
</gene>
<dbReference type="Proteomes" id="UP001300871">
    <property type="component" value="Unassembled WGS sequence"/>
</dbReference>
<reference evidence="2" key="1">
    <citation type="submission" date="2023-01" db="EMBL/GenBank/DDBJ databases">
        <title>Human gut microbiome strain richness.</title>
        <authorList>
            <person name="Chen-Liaw A."/>
        </authorList>
    </citation>
    <scope>NUCLEOTIDE SEQUENCE</scope>
    <source>
        <strain evidence="2">B1_m1001713B170214d0_201011</strain>
    </source>
</reference>
<evidence type="ECO:0000313" key="2">
    <source>
        <dbReference type="EMBL" id="MDB2001675.1"/>
    </source>
</evidence>
<dbReference type="Gene3D" id="1.10.10.2830">
    <property type="match status" value="1"/>
</dbReference>
<dbReference type="SUPFAM" id="SSF109709">
    <property type="entry name" value="KorB DNA-binding domain-like"/>
    <property type="match status" value="1"/>
</dbReference>
<dbReference type="EMBL" id="JAQLGM010000045">
    <property type="protein sequence ID" value="MDB2001675.1"/>
    <property type="molecule type" value="Genomic_DNA"/>
</dbReference>
<feature type="coiled-coil region" evidence="1">
    <location>
        <begin position="265"/>
        <end position="395"/>
    </location>
</feature>
<sequence length="454" mass="52794">MGKPKFVNLIHNVATPTDERPDMGIQGLLERDRQAVSLNGKAVNVKLVPREKLIFNKSNDYEQKDIESLAASILMIGLQNFPSGYYNEDLDQYILENGERRTRALDFLIAKYKDSVDFENRDYQLYVKNVKRYERGYPLYVNSVLEAGEEFTELEEIDHRLILIDCNVENRNNPDERLRHIQEKKELLERRKALTGTTENINRTIAQSEGITERQVQKYNAVATLVPELQELFKEKEITLNDGEFYSSLTTEDQLRIVDLIRSGEQGSAREIQQLNKQLKEAEEEKLRAQEAYEEKLQQLKEEKESQEEAVAAIVEATKRQAEEEKSRIRAEIEEQYRKDMPDPEQISALRTRLEESDDKYKKTLDILEKEKNKASKKEEEIRELKEELEALQAAQEPQKDVEKIKAELTYKQCCESLLRGINQLSQSVPSHIEQTVITKDINDLVCKLQAIIK</sequence>
<keyword evidence="1" id="KW-0175">Coiled coil</keyword>
<dbReference type="InterPro" id="IPR036086">
    <property type="entry name" value="ParB/Sulfiredoxin_sf"/>
</dbReference>
<comment type="caution">
    <text evidence="2">The sequence shown here is derived from an EMBL/GenBank/DDBJ whole genome shotgun (WGS) entry which is preliminary data.</text>
</comment>
<name>A0AAW6AXW0_CLOSY</name>